<proteinExistence type="predicted"/>
<protein>
    <submittedName>
        <fullName evidence="2">Uncharacterized protein</fullName>
    </submittedName>
</protein>
<feature type="transmembrane region" description="Helical" evidence="1">
    <location>
        <begin position="33"/>
        <end position="50"/>
    </location>
</feature>
<keyword evidence="1" id="KW-0472">Membrane</keyword>
<accession>A0A850CAU7</accession>
<evidence type="ECO:0000256" key="1">
    <source>
        <dbReference type="SAM" id="Phobius"/>
    </source>
</evidence>
<evidence type="ECO:0000313" key="2">
    <source>
        <dbReference type="EMBL" id="NUQ88916.1"/>
    </source>
</evidence>
<gene>
    <name evidence="2" type="ORF">HOQ43_10690</name>
</gene>
<evidence type="ECO:0000313" key="3">
    <source>
        <dbReference type="Proteomes" id="UP000574690"/>
    </source>
</evidence>
<dbReference type="AlphaFoldDB" id="A0A850CAU7"/>
<dbReference type="Proteomes" id="UP000574690">
    <property type="component" value="Unassembled WGS sequence"/>
</dbReference>
<reference evidence="2 3" key="1">
    <citation type="submission" date="2020-05" db="EMBL/GenBank/DDBJ databases">
        <title>DNA-SIP metagenomic assembled genomes.</title>
        <authorList>
            <person name="Yu J."/>
        </authorList>
    </citation>
    <scope>NUCLEOTIDE SEQUENCE [LARGE SCALE GENOMIC DNA]</scope>
    <source>
        <strain evidence="2">Bin5.27</strain>
    </source>
</reference>
<sequence length="57" mass="5844">MQYLKAIVGALVAGLGVLGTSLLEHGVSAQEWTLVAVAFLGALGVIWGVPNKTTPQP</sequence>
<keyword evidence="1" id="KW-0812">Transmembrane</keyword>
<dbReference type="EMBL" id="JABFXE010000451">
    <property type="protein sequence ID" value="NUQ88916.1"/>
    <property type="molecule type" value="Genomic_DNA"/>
</dbReference>
<organism evidence="2 3">
    <name type="scientific">Glycomyces artemisiae</name>
    <dbReference type="NCBI Taxonomy" id="1076443"/>
    <lineage>
        <taxon>Bacteria</taxon>
        <taxon>Bacillati</taxon>
        <taxon>Actinomycetota</taxon>
        <taxon>Actinomycetes</taxon>
        <taxon>Glycomycetales</taxon>
        <taxon>Glycomycetaceae</taxon>
        <taxon>Glycomyces</taxon>
    </lineage>
</organism>
<comment type="caution">
    <text evidence="2">The sequence shown here is derived from an EMBL/GenBank/DDBJ whole genome shotgun (WGS) entry which is preliminary data.</text>
</comment>
<name>A0A850CAU7_9ACTN</name>
<keyword evidence="1" id="KW-1133">Transmembrane helix</keyword>